<dbReference type="EMBL" id="KV925033">
    <property type="protein sequence ID" value="PIO40209.1"/>
    <property type="molecule type" value="Genomic_DNA"/>
</dbReference>
<sequence>MMSSIIKPTSCESRVSRTHPLEFVPKPPWFHRRTLRTAEPSPYFQSASFRAHPLLEETEYPVEPQSIDLPSIKLLTVLCNIPALGVACFKYKYIGAAEKRLAEMLVEMPSIQLLNKSY</sequence>
<evidence type="ECO:0000313" key="2">
    <source>
        <dbReference type="Proteomes" id="UP000228934"/>
    </source>
</evidence>
<protein>
    <submittedName>
        <fullName evidence="1">Uncharacterized protein</fullName>
    </submittedName>
</protein>
<dbReference type="Proteomes" id="UP000228934">
    <property type="component" value="Unassembled WGS sequence"/>
</dbReference>
<accession>A0A2G9SJ59</accession>
<dbReference type="OrthoDB" id="1735853at2759"/>
<dbReference type="AlphaFoldDB" id="A0A2G9SJ59"/>
<evidence type="ECO:0000313" key="1">
    <source>
        <dbReference type="EMBL" id="PIO40209.1"/>
    </source>
</evidence>
<name>A0A2G9SJ59_AQUCT</name>
<organism evidence="1 2">
    <name type="scientific">Aquarana catesbeiana</name>
    <name type="common">American bullfrog</name>
    <name type="synonym">Rana catesbeiana</name>
    <dbReference type="NCBI Taxonomy" id="8400"/>
    <lineage>
        <taxon>Eukaryota</taxon>
        <taxon>Metazoa</taxon>
        <taxon>Chordata</taxon>
        <taxon>Craniata</taxon>
        <taxon>Vertebrata</taxon>
        <taxon>Euteleostomi</taxon>
        <taxon>Amphibia</taxon>
        <taxon>Batrachia</taxon>
        <taxon>Anura</taxon>
        <taxon>Neobatrachia</taxon>
        <taxon>Ranoidea</taxon>
        <taxon>Ranidae</taxon>
        <taxon>Aquarana</taxon>
    </lineage>
</organism>
<reference evidence="2" key="1">
    <citation type="journal article" date="2017" name="Nat. Commun.">
        <title>The North American bullfrog draft genome provides insight into hormonal regulation of long noncoding RNA.</title>
        <authorList>
            <person name="Hammond S.A."/>
            <person name="Warren R.L."/>
            <person name="Vandervalk B.P."/>
            <person name="Kucuk E."/>
            <person name="Khan H."/>
            <person name="Gibb E.A."/>
            <person name="Pandoh P."/>
            <person name="Kirk H."/>
            <person name="Zhao Y."/>
            <person name="Jones M."/>
            <person name="Mungall A.J."/>
            <person name="Coope R."/>
            <person name="Pleasance S."/>
            <person name="Moore R.A."/>
            <person name="Holt R.A."/>
            <person name="Round J.M."/>
            <person name="Ohora S."/>
            <person name="Walle B.V."/>
            <person name="Veldhoen N."/>
            <person name="Helbing C.C."/>
            <person name="Birol I."/>
        </authorList>
    </citation>
    <scope>NUCLEOTIDE SEQUENCE [LARGE SCALE GENOMIC DNA]</scope>
</reference>
<keyword evidence="2" id="KW-1185">Reference proteome</keyword>
<gene>
    <name evidence="1" type="ORF">AB205_0161660</name>
</gene>
<proteinExistence type="predicted"/>